<feature type="region of interest" description="Disordered" evidence="1">
    <location>
        <begin position="69"/>
        <end position="110"/>
    </location>
</feature>
<name>A0A7F5RGX2_AGRPL</name>
<gene>
    <name evidence="4" type="primary">LOC112905963</name>
</gene>
<organism evidence="3 4">
    <name type="scientific">Agrilus planipennis</name>
    <name type="common">Emerald ash borer</name>
    <name type="synonym">Agrilus marcopoli</name>
    <dbReference type="NCBI Taxonomy" id="224129"/>
    <lineage>
        <taxon>Eukaryota</taxon>
        <taxon>Metazoa</taxon>
        <taxon>Ecdysozoa</taxon>
        <taxon>Arthropoda</taxon>
        <taxon>Hexapoda</taxon>
        <taxon>Insecta</taxon>
        <taxon>Pterygota</taxon>
        <taxon>Neoptera</taxon>
        <taxon>Endopterygota</taxon>
        <taxon>Coleoptera</taxon>
        <taxon>Polyphaga</taxon>
        <taxon>Elateriformia</taxon>
        <taxon>Buprestoidea</taxon>
        <taxon>Buprestidae</taxon>
        <taxon>Agrilinae</taxon>
        <taxon>Agrilus</taxon>
    </lineage>
</organism>
<dbReference type="AlphaFoldDB" id="A0A7F5RGX2"/>
<keyword evidence="2" id="KW-0472">Membrane</keyword>
<sequence length="237" mass="25673">MILSLGARDQFEIAPILGVLVGVVTALLLVSVLIVAALKIRSTRNSGSHALRPGFLAVKEKATLPLRSESEDLFEKDDKNPDIIPANKDSDYQLGSAAQTPGLNNSTASANYQMPQSQHITPISEAYLARDQTYSPQATNKEVTYAELQLVRPNSLEPLRNGDNQCGGGMVNKENSVIYAQIDHTKRAPPGSLRMSVTSPLTSPVSSLFCPIKPTAYHREIVTVRTPLMGCQQESCV</sequence>
<reference evidence="4" key="1">
    <citation type="submission" date="2025-08" db="UniProtKB">
        <authorList>
            <consortium name="RefSeq"/>
        </authorList>
    </citation>
    <scope>IDENTIFICATION</scope>
    <source>
        <tissue evidence="4">Entire body</tissue>
    </source>
</reference>
<feature type="compositionally biased region" description="Polar residues" evidence="1">
    <location>
        <begin position="96"/>
        <end position="110"/>
    </location>
</feature>
<dbReference type="KEGG" id="apln:112905963"/>
<evidence type="ECO:0000313" key="3">
    <source>
        <dbReference type="Proteomes" id="UP000192223"/>
    </source>
</evidence>
<keyword evidence="3" id="KW-1185">Reference proteome</keyword>
<dbReference type="RefSeq" id="XP_025835223.1">
    <property type="nucleotide sequence ID" value="XM_025979438.1"/>
</dbReference>
<dbReference type="OrthoDB" id="6716732at2759"/>
<evidence type="ECO:0000313" key="4">
    <source>
        <dbReference type="RefSeq" id="XP_025835223.1"/>
    </source>
</evidence>
<accession>A0A7F5RGX2</accession>
<dbReference type="GeneID" id="112905963"/>
<proteinExistence type="predicted"/>
<keyword evidence="2" id="KW-0812">Transmembrane</keyword>
<feature type="transmembrane region" description="Helical" evidence="2">
    <location>
        <begin position="13"/>
        <end position="38"/>
    </location>
</feature>
<dbReference type="InParanoid" id="A0A7F5RGX2"/>
<evidence type="ECO:0000256" key="1">
    <source>
        <dbReference type="SAM" id="MobiDB-lite"/>
    </source>
</evidence>
<dbReference type="Proteomes" id="UP000192223">
    <property type="component" value="Unplaced"/>
</dbReference>
<protein>
    <submittedName>
        <fullName evidence="4">Uncharacterized protein LOC112905963</fullName>
    </submittedName>
</protein>
<evidence type="ECO:0000256" key="2">
    <source>
        <dbReference type="SAM" id="Phobius"/>
    </source>
</evidence>
<keyword evidence="2" id="KW-1133">Transmembrane helix</keyword>